<evidence type="ECO:0000313" key="1">
    <source>
        <dbReference type="EMBL" id="MBB6108460.1"/>
    </source>
</evidence>
<proteinExistence type="predicted"/>
<protein>
    <recommendedName>
        <fullName evidence="3">Mannose-6-phosphate isomerase</fullName>
    </recommendedName>
</protein>
<organism evidence="1 2">
    <name type="scientific">Mucilaginibacter lappiensis</name>
    <dbReference type="NCBI Taxonomy" id="354630"/>
    <lineage>
        <taxon>Bacteria</taxon>
        <taxon>Pseudomonadati</taxon>
        <taxon>Bacteroidota</taxon>
        <taxon>Sphingobacteriia</taxon>
        <taxon>Sphingobacteriales</taxon>
        <taxon>Sphingobacteriaceae</taxon>
        <taxon>Mucilaginibacter</taxon>
    </lineage>
</organism>
<reference evidence="1 2" key="1">
    <citation type="submission" date="2020-08" db="EMBL/GenBank/DDBJ databases">
        <title>Genomic Encyclopedia of Type Strains, Phase IV (KMG-V): Genome sequencing to study the core and pangenomes of soil and plant-associated prokaryotes.</title>
        <authorList>
            <person name="Whitman W."/>
        </authorList>
    </citation>
    <scope>NUCLEOTIDE SEQUENCE [LARGE SCALE GENOMIC DNA]</scope>
    <source>
        <strain evidence="1 2">ANJLi2</strain>
    </source>
</reference>
<dbReference type="Proteomes" id="UP000541583">
    <property type="component" value="Unassembled WGS sequence"/>
</dbReference>
<name>A0ABR6PFC4_9SPHI</name>
<evidence type="ECO:0008006" key="3">
    <source>
        <dbReference type="Google" id="ProtNLM"/>
    </source>
</evidence>
<comment type="caution">
    <text evidence="1">The sequence shown here is derived from an EMBL/GenBank/DDBJ whole genome shotgun (WGS) entry which is preliminary data.</text>
</comment>
<gene>
    <name evidence="1" type="ORF">HDF23_001195</name>
</gene>
<accession>A0ABR6PFC4</accession>
<dbReference type="EMBL" id="JACHCB010000002">
    <property type="protein sequence ID" value="MBB6108460.1"/>
    <property type="molecule type" value="Genomic_DNA"/>
</dbReference>
<keyword evidence="2" id="KW-1185">Reference proteome</keyword>
<sequence>MNKKFNLQKIQNSLPSHLWGGKHKIEIGLAE</sequence>
<evidence type="ECO:0000313" key="2">
    <source>
        <dbReference type="Proteomes" id="UP000541583"/>
    </source>
</evidence>